<gene>
    <name evidence="1" type="ORF">SCLCIDRAFT_160702</name>
</gene>
<organism evidence="1 2">
    <name type="scientific">Scleroderma citrinum Foug A</name>
    <dbReference type="NCBI Taxonomy" id="1036808"/>
    <lineage>
        <taxon>Eukaryota</taxon>
        <taxon>Fungi</taxon>
        <taxon>Dikarya</taxon>
        <taxon>Basidiomycota</taxon>
        <taxon>Agaricomycotina</taxon>
        <taxon>Agaricomycetes</taxon>
        <taxon>Agaricomycetidae</taxon>
        <taxon>Boletales</taxon>
        <taxon>Sclerodermatineae</taxon>
        <taxon>Sclerodermataceae</taxon>
        <taxon>Scleroderma</taxon>
    </lineage>
</organism>
<evidence type="ECO:0000313" key="2">
    <source>
        <dbReference type="Proteomes" id="UP000053989"/>
    </source>
</evidence>
<keyword evidence="2" id="KW-1185">Reference proteome</keyword>
<dbReference type="AlphaFoldDB" id="A0A0C3EDC7"/>
<name>A0A0C3EDC7_9AGAM</name>
<reference evidence="2" key="2">
    <citation type="submission" date="2015-01" db="EMBL/GenBank/DDBJ databases">
        <title>Evolutionary Origins and Diversification of the Mycorrhizal Mutualists.</title>
        <authorList>
            <consortium name="DOE Joint Genome Institute"/>
            <consortium name="Mycorrhizal Genomics Consortium"/>
            <person name="Kohler A."/>
            <person name="Kuo A."/>
            <person name="Nagy L.G."/>
            <person name="Floudas D."/>
            <person name="Copeland A."/>
            <person name="Barry K.W."/>
            <person name="Cichocki N."/>
            <person name="Veneault-Fourrey C."/>
            <person name="LaButti K."/>
            <person name="Lindquist E.A."/>
            <person name="Lipzen A."/>
            <person name="Lundell T."/>
            <person name="Morin E."/>
            <person name="Murat C."/>
            <person name="Riley R."/>
            <person name="Ohm R."/>
            <person name="Sun H."/>
            <person name="Tunlid A."/>
            <person name="Henrissat B."/>
            <person name="Grigoriev I.V."/>
            <person name="Hibbett D.S."/>
            <person name="Martin F."/>
        </authorList>
    </citation>
    <scope>NUCLEOTIDE SEQUENCE [LARGE SCALE GENOMIC DNA]</scope>
    <source>
        <strain evidence="2">Foug A</strain>
    </source>
</reference>
<dbReference type="InParanoid" id="A0A0C3EDC7"/>
<dbReference type="HOGENOM" id="CLU_2172542_0_0_1"/>
<evidence type="ECO:0000313" key="1">
    <source>
        <dbReference type="EMBL" id="KIM70650.1"/>
    </source>
</evidence>
<reference evidence="1 2" key="1">
    <citation type="submission" date="2014-04" db="EMBL/GenBank/DDBJ databases">
        <authorList>
            <consortium name="DOE Joint Genome Institute"/>
            <person name="Kuo A."/>
            <person name="Kohler A."/>
            <person name="Nagy L.G."/>
            <person name="Floudas D."/>
            <person name="Copeland A."/>
            <person name="Barry K.W."/>
            <person name="Cichocki N."/>
            <person name="Veneault-Fourrey C."/>
            <person name="LaButti K."/>
            <person name="Lindquist E.A."/>
            <person name="Lipzen A."/>
            <person name="Lundell T."/>
            <person name="Morin E."/>
            <person name="Murat C."/>
            <person name="Sun H."/>
            <person name="Tunlid A."/>
            <person name="Henrissat B."/>
            <person name="Grigoriev I.V."/>
            <person name="Hibbett D.S."/>
            <person name="Martin F."/>
            <person name="Nordberg H.P."/>
            <person name="Cantor M.N."/>
            <person name="Hua S.X."/>
        </authorList>
    </citation>
    <scope>NUCLEOTIDE SEQUENCE [LARGE SCALE GENOMIC DNA]</scope>
    <source>
        <strain evidence="1 2">Foug A</strain>
    </source>
</reference>
<protein>
    <submittedName>
        <fullName evidence="1">Uncharacterized protein</fullName>
    </submittedName>
</protein>
<proteinExistence type="predicted"/>
<dbReference type="EMBL" id="KN822004">
    <property type="protein sequence ID" value="KIM70650.1"/>
    <property type="molecule type" value="Genomic_DNA"/>
</dbReference>
<dbReference type="Proteomes" id="UP000053989">
    <property type="component" value="Unassembled WGS sequence"/>
</dbReference>
<accession>A0A0C3EDC7</accession>
<sequence length="110" mass="12342">MLSHVVCSRSSTPALDNAARNSECLCLLSLPIAAPYKCYVRFVACHTLGLDDQKLFSDSLQTAGVSKCRYEISAREGRVCEQYLEPSSYDQFTVPRNYPICCYACRHPHT</sequence>